<dbReference type="AlphaFoldDB" id="A0A3N0XQL6"/>
<sequence>MAAMTWRGSGAAAFLVDDSGVVAILSEDTGLVTMLSEDTGVRKLWLGGHCDDFASLRWISELKPSLPGRSSRRLEEALTAVKKALQRTELGSPDDDSGGTLADCRLERCSRAARLKSIFPAV</sequence>
<evidence type="ECO:0000313" key="1">
    <source>
        <dbReference type="EMBL" id="ROI83744.1"/>
    </source>
</evidence>
<dbReference type="EMBL" id="RJVU01067364">
    <property type="protein sequence ID" value="ROI83744.1"/>
    <property type="molecule type" value="Genomic_DNA"/>
</dbReference>
<protein>
    <submittedName>
        <fullName evidence="1">Uncharacterized protein</fullName>
    </submittedName>
</protein>
<proteinExistence type="predicted"/>
<keyword evidence="2" id="KW-1185">Reference proteome</keyword>
<comment type="caution">
    <text evidence="1">The sequence shown here is derived from an EMBL/GenBank/DDBJ whole genome shotgun (WGS) entry which is preliminary data.</text>
</comment>
<name>A0A3N0XQL6_ANAGA</name>
<gene>
    <name evidence="1" type="ORF">DPX16_14686</name>
</gene>
<reference evidence="1 2" key="1">
    <citation type="submission" date="2018-10" db="EMBL/GenBank/DDBJ databases">
        <title>Genome assembly for a Yunnan-Guizhou Plateau 3E fish, Anabarilius grahami (Regan), and its evolutionary and genetic applications.</title>
        <authorList>
            <person name="Jiang W."/>
        </authorList>
    </citation>
    <scope>NUCLEOTIDE SEQUENCE [LARGE SCALE GENOMIC DNA]</scope>
    <source>
        <strain evidence="1">AG-KIZ</strain>
        <tissue evidence="1">Muscle</tissue>
    </source>
</reference>
<accession>A0A3N0XQL6</accession>
<evidence type="ECO:0000313" key="2">
    <source>
        <dbReference type="Proteomes" id="UP000281406"/>
    </source>
</evidence>
<organism evidence="1 2">
    <name type="scientific">Anabarilius grahami</name>
    <name type="common">Kanglang fish</name>
    <name type="synonym">Barilius grahami</name>
    <dbReference type="NCBI Taxonomy" id="495550"/>
    <lineage>
        <taxon>Eukaryota</taxon>
        <taxon>Metazoa</taxon>
        <taxon>Chordata</taxon>
        <taxon>Craniata</taxon>
        <taxon>Vertebrata</taxon>
        <taxon>Euteleostomi</taxon>
        <taxon>Actinopterygii</taxon>
        <taxon>Neopterygii</taxon>
        <taxon>Teleostei</taxon>
        <taxon>Ostariophysi</taxon>
        <taxon>Cypriniformes</taxon>
        <taxon>Xenocyprididae</taxon>
        <taxon>Xenocypridinae</taxon>
        <taxon>Xenocypridinae incertae sedis</taxon>
        <taxon>Anabarilius</taxon>
    </lineage>
</organism>
<dbReference type="Proteomes" id="UP000281406">
    <property type="component" value="Unassembled WGS sequence"/>
</dbReference>